<dbReference type="Proteomes" id="UP001054945">
    <property type="component" value="Unassembled WGS sequence"/>
</dbReference>
<comment type="caution">
    <text evidence="1">The sequence shown here is derived from an EMBL/GenBank/DDBJ whole genome shotgun (WGS) entry which is preliminary data.</text>
</comment>
<evidence type="ECO:0000313" key="2">
    <source>
        <dbReference type="Proteomes" id="UP001054945"/>
    </source>
</evidence>
<name>A0AAV4VTF3_CAEEX</name>
<gene>
    <name evidence="1" type="ORF">CEXT_120481</name>
</gene>
<dbReference type="EMBL" id="BPLR01015095">
    <property type="protein sequence ID" value="GIY73542.1"/>
    <property type="molecule type" value="Genomic_DNA"/>
</dbReference>
<organism evidence="1 2">
    <name type="scientific">Caerostris extrusa</name>
    <name type="common">Bark spider</name>
    <name type="synonym">Caerostris bankana</name>
    <dbReference type="NCBI Taxonomy" id="172846"/>
    <lineage>
        <taxon>Eukaryota</taxon>
        <taxon>Metazoa</taxon>
        <taxon>Ecdysozoa</taxon>
        <taxon>Arthropoda</taxon>
        <taxon>Chelicerata</taxon>
        <taxon>Arachnida</taxon>
        <taxon>Araneae</taxon>
        <taxon>Araneomorphae</taxon>
        <taxon>Entelegynae</taxon>
        <taxon>Araneoidea</taxon>
        <taxon>Araneidae</taxon>
        <taxon>Caerostris</taxon>
    </lineage>
</organism>
<reference evidence="1 2" key="1">
    <citation type="submission" date="2021-06" db="EMBL/GenBank/DDBJ databases">
        <title>Caerostris extrusa draft genome.</title>
        <authorList>
            <person name="Kono N."/>
            <person name="Arakawa K."/>
        </authorList>
    </citation>
    <scope>NUCLEOTIDE SEQUENCE [LARGE SCALE GENOMIC DNA]</scope>
</reference>
<accession>A0AAV4VTF3</accession>
<sequence>MPNCKNHFHCGMPTISHDYGYRIAVYHFCLQFPFTRQDHQVLFVFTIHLIRIPGGRKTELMDTAEHATRHSYGTWCHGQESDLLLFHFQMPEGTSVPFRQQPLSLLRHGFFFGGIQESQ</sequence>
<evidence type="ECO:0000313" key="1">
    <source>
        <dbReference type="EMBL" id="GIY73542.1"/>
    </source>
</evidence>
<dbReference type="AlphaFoldDB" id="A0AAV4VTF3"/>
<proteinExistence type="predicted"/>
<protein>
    <submittedName>
        <fullName evidence="1">Uncharacterized protein</fullName>
    </submittedName>
</protein>
<keyword evidence="2" id="KW-1185">Reference proteome</keyword>